<name>A0ACC2DGQ9_DIPCM</name>
<dbReference type="EMBL" id="CM055097">
    <property type="protein sequence ID" value="KAJ7553444.1"/>
    <property type="molecule type" value="Genomic_DNA"/>
</dbReference>
<proteinExistence type="predicted"/>
<protein>
    <submittedName>
        <fullName evidence="1">Uncharacterized protein</fullName>
    </submittedName>
</protein>
<accession>A0ACC2DGQ9</accession>
<evidence type="ECO:0000313" key="1">
    <source>
        <dbReference type="EMBL" id="KAJ7553444.1"/>
    </source>
</evidence>
<organism evidence="1 2">
    <name type="scientific">Diphasiastrum complanatum</name>
    <name type="common">Issler's clubmoss</name>
    <name type="synonym">Lycopodium complanatum</name>
    <dbReference type="NCBI Taxonomy" id="34168"/>
    <lineage>
        <taxon>Eukaryota</taxon>
        <taxon>Viridiplantae</taxon>
        <taxon>Streptophyta</taxon>
        <taxon>Embryophyta</taxon>
        <taxon>Tracheophyta</taxon>
        <taxon>Lycopodiopsida</taxon>
        <taxon>Lycopodiales</taxon>
        <taxon>Lycopodiaceae</taxon>
        <taxon>Lycopodioideae</taxon>
        <taxon>Diphasiastrum</taxon>
    </lineage>
</organism>
<comment type="caution">
    <text evidence="1">The sequence shown here is derived from an EMBL/GenBank/DDBJ whole genome shotgun (WGS) entry which is preliminary data.</text>
</comment>
<keyword evidence="2" id="KW-1185">Reference proteome</keyword>
<reference evidence="2" key="1">
    <citation type="journal article" date="2024" name="Proc. Natl. Acad. Sci. U.S.A.">
        <title>Extraordinary preservation of gene collinearity over three hundred million years revealed in homosporous lycophytes.</title>
        <authorList>
            <person name="Li C."/>
            <person name="Wickell D."/>
            <person name="Kuo L.Y."/>
            <person name="Chen X."/>
            <person name="Nie B."/>
            <person name="Liao X."/>
            <person name="Peng D."/>
            <person name="Ji J."/>
            <person name="Jenkins J."/>
            <person name="Williams M."/>
            <person name="Shu S."/>
            <person name="Plott C."/>
            <person name="Barry K."/>
            <person name="Rajasekar S."/>
            <person name="Grimwood J."/>
            <person name="Han X."/>
            <person name="Sun S."/>
            <person name="Hou Z."/>
            <person name="He W."/>
            <person name="Dai G."/>
            <person name="Sun C."/>
            <person name="Schmutz J."/>
            <person name="Leebens-Mack J.H."/>
            <person name="Li F.W."/>
            <person name="Wang L."/>
        </authorList>
    </citation>
    <scope>NUCLEOTIDE SEQUENCE [LARGE SCALE GENOMIC DNA]</scope>
    <source>
        <strain evidence="2">cv. PW_Plant_1</strain>
    </source>
</reference>
<sequence>MGDQDEELGDLVKGKDRESEKFIWDRLLSKYSKQAIISGIAYCISSCSMILLNKLLLSGYNLNAGISLMFYQNLVSVVIIYGLSSLGVITTEPFTWKLVLTWLPVNLIFVGMLISSMYSLKHMHVAMVTILKNVTNLLIAVGEMYMFKTRHSCKVWGSLLLMVLSATCGGITDLAFHGIGYGWQTINCFLTAAYSLTLRKVMDLAKQASHSGTLNDVSMVLLNNALSLPLGLGLILVFNEAQYIYDAPVVKLPVFWAVMTLSGLLGLAISFTSIWFLHQTSPTTYSLVGSLNKIPLSLAGILLFNVQTSFPHFLSIFIGLLAGILFAVAKMPK</sequence>
<dbReference type="Proteomes" id="UP001162992">
    <property type="component" value="Chromosome 6"/>
</dbReference>
<gene>
    <name evidence="1" type="ORF">O6H91_06G098300</name>
</gene>
<evidence type="ECO:0000313" key="2">
    <source>
        <dbReference type="Proteomes" id="UP001162992"/>
    </source>
</evidence>